<dbReference type="PROSITE" id="PS51007">
    <property type="entry name" value="CYTC"/>
    <property type="match status" value="1"/>
</dbReference>
<evidence type="ECO:0000256" key="5">
    <source>
        <dbReference type="SAM" id="SignalP"/>
    </source>
</evidence>
<keyword evidence="5" id="KW-0732">Signal</keyword>
<evidence type="ECO:0000313" key="7">
    <source>
        <dbReference type="EMBL" id="KEO56297.1"/>
    </source>
</evidence>
<evidence type="ECO:0000256" key="4">
    <source>
        <dbReference type="PROSITE-ProRule" id="PRU00433"/>
    </source>
</evidence>
<dbReference type="STRING" id="1353537.TP2_01870"/>
<dbReference type="RefSeq" id="WP_038072697.1">
    <property type="nucleotide sequence ID" value="NZ_AUND01000001.1"/>
</dbReference>
<keyword evidence="8" id="KW-1185">Reference proteome</keyword>
<dbReference type="GO" id="GO:0020037">
    <property type="term" value="F:heme binding"/>
    <property type="evidence" value="ECO:0007669"/>
    <property type="project" value="InterPro"/>
</dbReference>
<evidence type="ECO:0000313" key="8">
    <source>
        <dbReference type="Proteomes" id="UP000027432"/>
    </source>
</evidence>
<reference evidence="7 8" key="1">
    <citation type="submission" date="2013-07" db="EMBL/GenBank/DDBJ databases">
        <title>Thioclava pacifica DSM 10166 Genome Sequencing.</title>
        <authorList>
            <person name="Lai Q."/>
            <person name="Shao Z."/>
        </authorList>
    </citation>
    <scope>NUCLEOTIDE SEQUENCE [LARGE SCALE GENOMIC DNA]</scope>
    <source>
        <strain evidence="7 8">DSM 10166</strain>
    </source>
</reference>
<dbReference type="NCBIfam" id="TIGR04485">
    <property type="entry name" value="thiosulf_SoxX"/>
    <property type="match status" value="1"/>
</dbReference>
<dbReference type="OrthoDB" id="9793634at2"/>
<dbReference type="EMBL" id="AUND01000001">
    <property type="protein sequence ID" value="KEO56297.1"/>
    <property type="molecule type" value="Genomic_DNA"/>
</dbReference>
<feature type="domain" description="Cytochrome c" evidence="6">
    <location>
        <begin position="46"/>
        <end position="157"/>
    </location>
</feature>
<keyword evidence="2 4" id="KW-0479">Metal-binding</keyword>
<dbReference type="Gene3D" id="1.10.760.10">
    <property type="entry name" value="Cytochrome c-like domain"/>
    <property type="match status" value="1"/>
</dbReference>
<dbReference type="GO" id="GO:0046872">
    <property type="term" value="F:metal ion binding"/>
    <property type="evidence" value="ECO:0007669"/>
    <property type="project" value="UniProtKB-KW"/>
</dbReference>
<evidence type="ECO:0000256" key="2">
    <source>
        <dbReference type="ARBA" id="ARBA00022723"/>
    </source>
</evidence>
<gene>
    <name evidence="7" type="ORF">TP2_01870</name>
</gene>
<organism evidence="7 8">
    <name type="scientific">Thioclava pacifica DSM 10166</name>
    <dbReference type="NCBI Taxonomy" id="1353537"/>
    <lineage>
        <taxon>Bacteria</taxon>
        <taxon>Pseudomonadati</taxon>
        <taxon>Pseudomonadota</taxon>
        <taxon>Alphaproteobacteria</taxon>
        <taxon>Rhodobacterales</taxon>
        <taxon>Paracoccaceae</taxon>
        <taxon>Thioclava</taxon>
    </lineage>
</organism>
<evidence type="ECO:0000256" key="1">
    <source>
        <dbReference type="ARBA" id="ARBA00022617"/>
    </source>
</evidence>
<comment type="caution">
    <text evidence="7">The sequence shown here is derived from an EMBL/GenBank/DDBJ whole genome shotgun (WGS) entry which is preliminary data.</text>
</comment>
<dbReference type="InterPro" id="IPR036909">
    <property type="entry name" value="Cyt_c-like_dom_sf"/>
</dbReference>
<dbReference type="GO" id="GO:0009055">
    <property type="term" value="F:electron transfer activity"/>
    <property type="evidence" value="ECO:0007669"/>
    <property type="project" value="InterPro"/>
</dbReference>
<proteinExistence type="predicted"/>
<feature type="signal peptide" evidence="5">
    <location>
        <begin position="1"/>
        <end position="21"/>
    </location>
</feature>
<keyword evidence="1 4" id="KW-0349">Heme</keyword>
<evidence type="ECO:0000259" key="6">
    <source>
        <dbReference type="PROSITE" id="PS51007"/>
    </source>
</evidence>
<protein>
    <recommendedName>
        <fullName evidence="6">Cytochrome c domain-containing protein</fullName>
    </recommendedName>
</protein>
<dbReference type="Proteomes" id="UP000027432">
    <property type="component" value="Unassembled WGS sequence"/>
</dbReference>
<dbReference type="InterPro" id="IPR030999">
    <property type="entry name" value="Thiosulf_SoxX"/>
</dbReference>
<dbReference type="AlphaFoldDB" id="A0A074K401"/>
<evidence type="ECO:0000256" key="3">
    <source>
        <dbReference type="ARBA" id="ARBA00023004"/>
    </source>
</evidence>
<feature type="chain" id="PRO_5001695294" description="Cytochrome c domain-containing protein" evidence="5">
    <location>
        <begin position="22"/>
        <end position="159"/>
    </location>
</feature>
<dbReference type="eggNOG" id="COG2010">
    <property type="taxonomic scope" value="Bacteria"/>
</dbReference>
<dbReference type="Pfam" id="PF00034">
    <property type="entry name" value="Cytochrom_C"/>
    <property type="match status" value="1"/>
</dbReference>
<name>A0A074K401_9RHOB</name>
<keyword evidence="3 4" id="KW-0408">Iron</keyword>
<dbReference type="SUPFAM" id="SSF46626">
    <property type="entry name" value="Cytochrome c"/>
    <property type="match status" value="1"/>
</dbReference>
<sequence>MNRHVAWAALAATFTASAAFAAETAPMDVKFDDAGGVEASLTGQPGDPSKGAEVASTKSLGNCVSCHVVSALDASFQGNIGPELNGAGDRWSEAQLRGIVIDAKHTFEGTVMPGMYKTGPFIRPGDGYTGKAAPADLPPILNAQQVEDVVAFLMTLKEE</sequence>
<accession>A0A074K401</accession>
<dbReference type="InterPro" id="IPR009056">
    <property type="entry name" value="Cyt_c-like_dom"/>
</dbReference>